<feature type="region of interest" description="Disordered" evidence="2">
    <location>
        <begin position="552"/>
        <end position="640"/>
    </location>
</feature>
<evidence type="ECO:0000313" key="6">
    <source>
        <dbReference type="Ensembl" id="ENSPCEP00000011055.1"/>
    </source>
</evidence>
<protein>
    <recommendedName>
        <fullName evidence="5">EGF-like domain-containing protein</fullName>
    </recommendedName>
</protein>
<feature type="compositionally biased region" description="Polar residues" evidence="2">
    <location>
        <begin position="808"/>
        <end position="821"/>
    </location>
</feature>
<sequence>MGCLLPLLALLGAAGGAGSSEDHESCGGSRDVGDAANGTIQLPAARGPASPNRTCTWVIAALPSEDVRLEIKALEAAAHPSLSVDFEGSPGEGLSGKGPMDTGHSFLLTGKGRTVIRGRLDAPVTVTYWVAVDRCARLALCCAVQGSAQTCFCPGNWTGERCRTGVAVLGWPRPLWEGAGQVESQEDAVKLSGPVLSGATEHPHSTIDAALGMRPSLPPHQGPAAQPASTEESRGGVLRDAATVPQTAWLGRRRKGASDGTNAAREEPLVTAEPWDKAGQLDMRMRLTPTGRAGSPLSQVKAAAPTSVPVPGAVPVGNTRGKVATSPGGSIFQTEPPPVVPGSVPGEVSPWNRVPSGTSPGMAAVYTSGESALPPGASAPWSVETPRAALGLSERKEETSQGRAADVLGPVTLVSPSAPLSTGVNGTQPFGGGAQGVGRAPGEAAVTAHVELTELGIGASLPAPTGASGPDLSRGTLAQVQTEVPIHTLASTAGNPWQTSRSPAQQPDGGEGLTWELGGRAASQAHPGAETGRTSGRPPDNSMIELLATAARPGPGVQPTVGASTQHRVPLGTQGPGEGLDPTLVGAGSEQTPGPRGVDIFPGNMDLSHSNETHTEGAHQAVSGAESFAGASPDRVPTASARSLQPFASLSAPAPSSGSVQPPLPLEQLSTWAGVSHPSARGQNVSLSERTPGPSLSTRAPALERSSSDSQPRAWLPDTPPEKTRVFESAASVGTSSHPPVSSSLRAKQPSLAPAPGRPVTSQLGVSLGASHPAPSVLHSPGSLRDTGALGSPPPPPSQTAQPDLQAATLQGESTAQSLTATPAPPGPEPSSPSSLERNVSGSPPVPGLSARSMATTQSPAWDPRTSNAALAASSPASWPGETKRMGQEAVTPLAWSEPGDSSQAPDAPASGGAGGSFSSSSMAALFSPTAPDPELILTAGSARQPAGSRSPQLPVAVTLRAWGADATDPTRSTRANASTPVRVGMPPATPGPAGATDVQPPPSTTKGTRGRAQSVFVVEDQPPLLKAAVLRLPCELALDMEFVRAFQTPASHARRSLVWSFNATVTPLFAAVPGFQRLEVKTIRAGSVVLEYDALFAADQVRWQAQGLGALVSQTVQLGAARPGPRVANATVLWNVVLEQQLDLCAVLFSCQAGFECFSSGDDNASCTSVCHRDYCKNRGICTHSRDQPPVCQCPSGSDYWFMGLRCDYRVTQQSLLGMACGALLTVALVGAAVACLVIRRFKALLREAREDQTRSSYRRFCRLDDISAHYWSQPWLASTTSLDNPGFSTSEELLHLQRLENSCCGCKDDLGGTGPTMQWPTPPGRAVCRPR</sequence>
<keyword evidence="3" id="KW-0812">Transmembrane</keyword>
<feature type="transmembrane region" description="Helical" evidence="3">
    <location>
        <begin position="1217"/>
        <end position="1240"/>
    </location>
</feature>
<feature type="chain" id="PRO_5034597931" description="EGF-like domain-containing protein" evidence="4">
    <location>
        <begin position="20"/>
        <end position="1333"/>
    </location>
</feature>
<feature type="signal peptide" evidence="4">
    <location>
        <begin position="1"/>
        <end position="19"/>
    </location>
</feature>
<feature type="domain" description="EGF-like" evidence="5">
    <location>
        <begin position="1169"/>
        <end position="1209"/>
    </location>
</feature>
<evidence type="ECO:0000259" key="5">
    <source>
        <dbReference type="PROSITE" id="PS50026"/>
    </source>
</evidence>
<dbReference type="InterPro" id="IPR000742">
    <property type="entry name" value="EGF"/>
</dbReference>
<dbReference type="PROSITE" id="PS50026">
    <property type="entry name" value="EGF_3"/>
    <property type="match status" value="1"/>
</dbReference>
<feature type="compositionally biased region" description="Polar residues" evidence="2">
    <location>
        <begin position="681"/>
        <end position="698"/>
    </location>
</feature>
<dbReference type="Ensembl" id="ENSPCET00000011414.1">
    <property type="protein sequence ID" value="ENSPCEP00000011055.1"/>
    <property type="gene ID" value="ENSPCEG00000008741.1"/>
</dbReference>
<feature type="region of interest" description="Disordered" evidence="2">
    <location>
        <begin position="676"/>
        <end position="920"/>
    </location>
</feature>
<evidence type="ECO:0000256" key="2">
    <source>
        <dbReference type="SAM" id="MobiDB-lite"/>
    </source>
</evidence>
<feature type="region of interest" description="Disordered" evidence="2">
    <location>
        <begin position="522"/>
        <end position="541"/>
    </location>
</feature>
<feature type="region of interest" description="Disordered" evidence="2">
    <location>
        <begin position="212"/>
        <end position="237"/>
    </location>
</feature>
<proteinExistence type="predicted"/>
<organism evidence="6 7">
    <name type="scientific">Pelusios castaneus</name>
    <name type="common">West African mud turtle</name>
    <dbReference type="NCBI Taxonomy" id="367368"/>
    <lineage>
        <taxon>Eukaryota</taxon>
        <taxon>Metazoa</taxon>
        <taxon>Chordata</taxon>
        <taxon>Craniata</taxon>
        <taxon>Vertebrata</taxon>
        <taxon>Euteleostomi</taxon>
        <taxon>Archelosauria</taxon>
        <taxon>Testudinata</taxon>
        <taxon>Testudines</taxon>
        <taxon>Pleurodira</taxon>
        <taxon>Pelomedusidae</taxon>
        <taxon>Pelusios</taxon>
    </lineage>
</organism>
<accession>A0A8C8RUJ4</accession>
<keyword evidence="3" id="KW-0472">Membrane</keyword>
<keyword evidence="7" id="KW-1185">Reference proteome</keyword>
<keyword evidence="3" id="KW-1133">Transmembrane helix</keyword>
<feature type="compositionally biased region" description="Polar residues" evidence="2">
    <location>
        <begin position="490"/>
        <end position="505"/>
    </location>
</feature>
<comment type="caution">
    <text evidence="1">Lacks conserved residue(s) required for the propagation of feature annotation.</text>
</comment>
<keyword evidence="4" id="KW-0732">Signal</keyword>
<evidence type="ECO:0000256" key="4">
    <source>
        <dbReference type="SAM" id="SignalP"/>
    </source>
</evidence>
<feature type="compositionally biased region" description="Low complexity" evidence="2">
    <location>
        <begin position="867"/>
        <end position="878"/>
    </location>
</feature>
<feature type="compositionally biased region" description="Polar residues" evidence="2">
    <location>
        <begin position="732"/>
        <end position="746"/>
    </location>
</feature>
<keyword evidence="1" id="KW-0245">EGF-like domain</keyword>
<evidence type="ECO:0000256" key="1">
    <source>
        <dbReference type="PROSITE-ProRule" id="PRU00076"/>
    </source>
</evidence>
<dbReference type="Proteomes" id="UP000694393">
    <property type="component" value="Unplaced"/>
</dbReference>
<reference evidence="6" key="1">
    <citation type="submission" date="2025-08" db="UniProtKB">
        <authorList>
            <consortium name="Ensembl"/>
        </authorList>
    </citation>
    <scope>IDENTIFICATION</scope>
</reference>
<feature type="compositionally biased region" description="Low complexity" evidence="2">
    <location>
        <begin position="899"/>
        <end position="920"/>
    </location>
</feature>
<evidence type="ECO:0000313" key="7">
    <source>
        <dbReference type="Proteomes" id="UP000694393"/>
    </source>
</evidence>
<feature type="compositionally biased region" description="Polar residues" evidence="2">
    <location>
        <begin position="970"/>
        <end position="980"/>
    </location>
</feature>
<name>A0A8C8RUJ4_9SAUR</name>
<reference evidence="6" key="2">
    <citation type="submission" date="2025-09" db="UniProtKB">
        <authorList>
            <consortium name="Ensembl"/>
        </authorList>
    </citation>
    <scope>IDENTIFICATION</scope>
</reference>
<feature type="region of interest" description="Disordered" evidence="2">
    <location>
        <begin position="965"/>
        <end position="1011"/>
    </location>
</feature>
<feature type="region of interest" description="Disordered" evidence="2">
    <location>
        <begin position="490"/>
        <end position="515"/>
    </location>
</feature>
<evidence type="ECO:0000256" key="3">
    <source>
        <dbReference type="SAM" id="Phobius"/>
    </source>
</evidence>